<evidence type="ECO:0000313" key="2">
    <source>
        <dbReference type="Proteomes" id="UP000321947"/>
    </source>
</evidence>
<dbReference type="PANTHER" id="PTHR34130">
    <property type="entry name" value="OS08G0243800 PROTEIN"/>
    <property type="match status" value="1"/>
</dbReference>
<proteinExistence type="predicted"/>
<reference evidence="1 2" key="1">
    <citation type="submission" date="2019-08" db="EMBL/GenBank/DDBJ databases">
        <title>Draft genome sequences of two oriental melons (Cucumis melo L. var makuwa).</title>
        <authorList>
            <person name="Kwon S.-Y."/>
        </authorList>
    </citation>
    <scope>NUCLEOTIDE SEQUENCE [LARGE SCALE GENOMIC DNA]</scope>
    <source>
        <strain evidence="2">cv. Chang Bougi</strain>
        <tissue evidence="1">Leaf</tissue>
    </source>
</reference>
<gene>
    <name evidence="1" type="ORF">E5676_scaffold98G001820</name>
</gene>
<evidence type="ECO:0000313" key="1">
    <source>
        <dbReference type="EMBL" id="TYK05701.1"/>
    </source>
</evidence>
<accession>A0A5D3C192</accession>
<dbReference type="Proteomes" id="UP000321947">
    <property type="component" value="Unassembled WGS sequence"/>
</dbReference>
<dbReference type="PANTHER" id="PTHR34130:SF5">
    <property type="entry name" value="OS08G0243800 PROTEIN"/>
    <property type="match status" value="1"/>
</dbReference>
<dbReference type="EMBL" id="SSTD01013776">
    <property type="protein sequence ID" value="TYK05701.1"/>
    <property type="molecule type" value="Genomic_DNA"/>
</dbReference>
<dbReference type="AlphaFoldDB" id="A0A5D3C192"/>
<protein>
    <submittedName>
        <fullName evidence="1">Uncharacterized protein</fullName>
    </submittedName>
</protein>
<name>A0A5D3C192_CUCMM</name>
<sequence length="197" mass="23202">MTLTICKTLNHLQCCCRDNIEGRDKYNKTTREGTVDWSWELGREGRINIIRQTSNLLLCDLPIYDDESNCDDYQRASFNDHNQEDDIFFEFFSHDFFVANSSYFGFDNIIFCSKLIPYKNQTIHKSNHRTILSGKKSSVSDTRSEPGGIKSFDPISLTNIPIPEYIKRPKRKWKLQKYELYIYQPLKIKSKIIFSLM</sequence>
<organism evidence="1 2">
    <name type="scientific">Cucumis melo var. makuwa</name>
    <name type="common">Oriental melon</name>
    <dbReference type="NCBI Taxonomy" id="1194695"/>
    <lineage>
        <taxon>Eukaryota</taxon>
        <taxon>Viridiplantae</taxon>
        <taxon>Streptophyta</taxon>
        <taxon>Embryophyta</taxon>
        <taxon>Tracheophyta</taxon>
        <taxon>Spermatophyta</taxon>
        <taxon>Magnoliopsida</taxon>
        <taxon>eudicotyledons</taxon>
        <taxon>Gunneridae</taxon>
        <taxon>Pentapetalae</taxon>
        <taxon>rosids</taxon>
        <taxon>fabids</taxon>
        <taxon>Cucurbitales</taxon>
        <taxon>Cucurbitaceae</taxon>
        <taxon>Benincaseae</taxon>
        <taxon>Cucumis</taxon>
    </lineage>
</organism>
<comment type="caution">
    <text evidence="1">The sequence shown here is derived from an EMBL/GenBank/DDBJ whole genome shotgun (WGS) entry which is preliminary data.</text>
</comment>